<dbReference type="EMBL" id="JAAVMX010000001">
    <property type="protein sequence ID" value="KAF4512781.1"/>
    <property type="molecule type" value="Genomic_DNA"/>
</dbReference>
<evidence type="ECO:0000313" key="3">
    <source>
        <dbReference type="Proteomes" id="UP000557566"/>
    </source>
</evidence>
<accession>A0A8H4V9L7</accession>
<comment type="caution">
    <text evidence="2">The sequence shown here is derived from an EMBL/GenBank/DDBJ whole genome shotgun (WGS) entry which is preliminary data.</text>
</comment>
<dbReference type="AlphaFoldDB" id="A0A8H4V9L7"/>
<feature type="region of interest" description="Disordered" evidence="1">
    <location>
        <begin position="76"/>
        <end position="100"/>
    </location>
</feature>
<sequence length="124" mass="13605">MFQQLVPLFKDGLLQTDHQNNTALAQITMSSAALRDRYESARILLSEIENSCSGDEQQELVRVAARLGGLEVPLPALASEKDGQKGSKEEHMAEEEKMAEEEQKMLAILRGLRKHGDATSTPAG</sequence>
<proteinExistence type="predicted"/>
<protein>
    <submittedName>
        <fullName evidence="2">Uncharacterized protein</fullName>
    </submittedName>
</protein>
<dbReference type="Proteomes" id="UP000557566">
    <property type="component" value="Unassembled WGS sequence"/>
</dbReference>
<reference evidence="2 3" key="1">
    <citation type="journal article" date="2020" name="Genome Biol. Evol.">
        <title>A new high-quality draft genome assembly of the Chinese cordyceps Ophiocordyceps sinensis.</title>
        <authorList>
            <person name="Shu R."/>
            <person name="Zhang J."/>
            <person name="Meng Q."/>
            <person name="Zhang H."/>
            <person name="Zhou G."/>
            <person name="Li M."/>
            <person name="Wu P."/>
            <person name="Zhao Y."/>
            <person name="Chen C."/>
            <person name="Qin Q."/>
        </authorList>
    </citation>
    <scope>NUCLEOTIDE SEQUENCE [LARGE SCALE GENOMIC DNA]</scope>
    <source>
        <strain evidence="2 3">IOZ07</strain>
    </source>
</reference>
<keyword evidence="3" id="KW-1185">Reference proteome</keyword>
<feature type="compositionally biased region" description="Basic and acidic residues" evidence="1">
    <location>
        <begin position="79"/>
        <end position="100"/>
    </location>
</feature>
<evidence type="ECO:0000313" key="2">
    <source>
        <dbReference type="EMBL" id="KAF4512781.1"/>
    </source>
</evidence>
<name>A0A8H4V9L7_9HYPO</name>
<gene>
    <name evidence="2" type="ORF">G6O67_000120</name>
</gene>
<organism evidence="2 3">
    <name type="scientific">Ophiocordyceps sinensis</name>
    <dbReference type="NCBI Taxonomy" id="72228"/>
    <lineage>
        <taxon>Eukaryota</taxon>
        <taxon>Fungi</taxon>
        <taxon>Dikarya</taxon>
        <taxon>Ascomycota</taxon>
        <taxon>Pezizomycotina</taxon>
        <taxon>Sordariomycetes</taxon>
        <taxon>Hypocreomycetidae</taxon>
        <taxon>Hypocreales</taxon>
        <taxon>Ophiocordycipitaceae</taxon>
        <taxon>Ophiocordyceps</taxon>
    </lineage>
</organism>
<dbReference type="OrthoDB" id="3539752at2759"/>
<evidence type="ECO:0000256" key="1">
    <source>
        <dbReference type="SAM" id="MobiDB-lite"/>
    </source>
</evidence>